<keyword evidence="1" id="KW-0812">Transmembrane</keyword>
<comment type="caution">
    <text evidence="2">The sequence shown here is derived from an EMBL/GenBank/DDBJ whole genome shotgun (WGS) entry which is preliminary data.</text>
</comment>
<keyword evidence="1" id="KW-1133">Transmembrane helix</keyword>
<protein>
    <submittedName>
        <fullName evidence="2">Uncharacterized protein</fullName>
    </submittedName>
</protein>
<sequence>MTVNDFLRGIVKYKAIPVFLVALSVLLCSVFGVVSRTDTAEVIIKYLGDDAKQGLTPRGETLNPYEINSAIVVQNALDALGMTSTSAESICRYIDVQPIVSLAEEEKYDSWIENFADYENSEEEKAFPVYYSVTFKSSFGRDYAKIILNEIVRQYRMYYSENHINNVDVTNLEGEAALQHDYYETADMLRTKITAYIEYLRKVISNGKDYRSAHTGYSLSDLVSKFTELNNTELAVANRMILSGGISKDFSYFHNTLSTRIVEQENKQKLNSDEAATSKSLMELYAQKNSEYLWDYNDSDEEGNASNQHFQVDNDVERNTSYDTAASIYDQLALDYVDYRTQSENAVIQKELYETVEKAFENPTADDVDVKEVESLLQSACDKFNQLYQQTKTTLDDYNSWQAGQNIVCVSDIIVYDASNPMFYYVVSIALAVFVGLGLSILIELLEVTKSAKEEKRKNGTPASA</sequence>
<gene>
    <name evidence="2" type="ORF">IAA60_00415</name>
</gene>
<name>A0A9D1KQA0_9FIRM</name>
<feature type="transmembrane region" description="Helical" evidence="1">
    <location>
        <begin position="422"/>
        <end position="446"/>
    </location>
</feature>
<evidence type="ECO:0000313" key="2">
    <source>
        <dbReference type="EMBL" id="HIT84347.1"/>
    </source>
</evidence>
<reference evidence="2" key="2">
    <citation type="journal article" date="2021" name="PeerJ">
        <title>Extensive microbial diversity within the chicken gut microbiome revealed by metagenomics and culture.</title>
        <authorList>
            <person name="Gilroy R."/>
            <person name="Ravi A."/>
            <person name="Getino M."/>
            <person name="Pursley I."/>
            <person name="Horton D.L."/>
            <person name="Alikhan N.F."/>
            <person name="Baker D."/>
            <person name="Gharbi K."/>
            <person name="Hall N."/>
            <person name="Watson M."/>
            <person name="Adriaenssens E.M."/>
            <person name="Foster-Nyarko E."/>
            <person name="Jarju S."/>
            <person name="Secka A."/>
            <person name="Antonio M."/>
            <person name="Oren A."/>
            <person name="Chaudhuri R.R."/>
            <person name="La Ragione R."/>
            <person name="Hildebrand F."/>
            <person name="Pallen M.J."/>
        </authorList>
    </citation>
    <scope>NUCLEOTIDE SEQUENCE</scope>
    <source>
        <strain evidence="2">CHK181-108</strain>
    </source>
</reference>
<accession>A0A9D1KQA0</accession>
<reference evidence="2" key="1">
    <citation type="submission" date="2020-10" db="EMBL/GenBank/DDBJ databases">
        <authorList>
            <person name="Gilroy R."/>
        </authorList>
    </citation>
    <scope>NUCLEOTIDE SEQUENCE</scope>
    <source>
        <strain evidence="2">CHK181-108</strain>
    </source>
</reference>
<organism evidence="2 3">
    <name type="scientific">Candidatus Ornithomonoglobus intestinigallinarum</name>
    <dbReference type="NCBI Taxonomy" id="2840894"/>
    <lineage>
        <taxon>Bacteria</taxon>
        <taxon>Bacillati</taxon>
        <taxon>Bacillota</taxon>
        <taxon>Clostridia</taxon>
        <taxon>Candidatus Ornithomonoglobus</taxon>
    </lineage>
</organism>
<keyword evidence="1" id="KW-0472">Membrane</keyword>
<dbReference type="Proteomes" id="UP000824165">
    <property type="component" value="Unassembled WGS sequence"/>
</dbReference>
<evidence type="ECO:0000313" key="3">
    <source>
        <dbReference type="Proteomes" id="UP000824165"/>
    </source>
</evidence>
<evidence type="ECO:0000256" key="1">
    <source>
        <dbReference type="SAM" id="Phobius"/>
    </source>
</evidence>
<dbReference type="AlphaFoldDB" id="A0A9D1KQA0"/>
<proteinExistence type="predicted"/>
<dbReference type="EMBL" id="DVLU01000003">
    <property type="protein sequence ID" value="HIT84347.1"/>
    <property type="molecule type" value="Genomic_DNA"/>
</dbReference>